<evidence type="ECO:0000313" key="6">
    <source>
        <dbReference type="Proteomes" id="UP000695562"/>
    </source>
</evidence>
<proteinExistence type="inferred from homology"/>
<evidence type="ECO:0000256" key="3">
    <source>
        <dbReference type="ARBA" id="ARBA00022679"/>
    </source>
</evidence>
<keyword evidence="3" id="KW-0808">Transferase</keyword>
<dbReference type="SUPFAM" id="SSF53335">
    <property type="entry name" value="S-adenosyl-L-methionine-dependent methyltransferases"/>
    <property type="match status" value="1"/>
</dbReference>
<dbReference type="CDD" id="cd02440">
    <property type="entry name" value="AdoMet_MTases"/>
    <property type="match status" value="1"/>
</dbReference>
<dbReference type="AlphaFoldDB" id="A0A8J4Q8U0"/>
<evidence type="ECO:0000313" key="5">
    <source>
        <dbReference type="EMBL" id="KAF2076946.1"/>
    </source>
</evidence>
<dbReference type="Proteomes" id="UP000695562">
    <property type="component" value="Unassembled WGS sequence"/>
</dbReference>
<dbReference type="EMBL" id="AJWJ01000043">
    <property type="protein sequence ID" value="KAF2076946.1"/>
    <property type="molecule type" value="Genomic_DNA"/>
</dbReference>
<dbReference type="PANTHER" id="PTHR44942">
    <property type="entry name" value="METHYLTRANSF_11 DOMAIN-CONTAINING PROTEIN"/>
    <property type="match status" value="1"/>
</dbReference>
<evidence type="ECO:0000259" key="4">
    <source>
        <dbReference type="Pfam" id="PF08241"/>
    </source>
</evidence>
<sequence length="264" mass="30808">MEPKLESEKSKFKVLGDMYGGSSARYLAFRPQYPDEFYEFLYEHLGQKRDLALDVGCGNGQATFKLSLWFSKIIGIDPSVNQIKNAIQAHNIEYRNLPAEDTGLDSNSFDLITVAQAIHWFNLPFFFEESKRILKKDGVLAFWTYKDFRITNNQECENINKILYEETFYKYFAPERQLVVDGYKDIIPPFENIIRKTFRHTIKISIGQLLGIYSTSSGYQKYVLHNSDPLPQIQQRFLQNYNTTNLNDQVIQGYWDISIVICKN</sequence>
<dbReference type="PANTHER" id="PTHR44942:SF4">
    <property type="entry name" value="METHYLTRANSFERASE TYPE 11 DOMAIN-CONTAINING PROTEIN"/>
    <property type="match status" value="1"/>
</dbReference>
<keyword evidence="6" id="KW-1185">Reference proteome</keyword>
<dbReference type="OrthoDB" id="14850at2759"/>
<feature type="domain" description="Methyltransferase type 11" evidence="4">
    <location>
        <begin position="53"/>
        <end position="142"/>
    </location>
</feature>
<dbReference type="GO" id="GO:0008757">
    <property type="term" value="F:S-adenosylmethionine-dependent methyltransferase activity"/>
    <property type="evidence" value="ECO:0007669"/>
    <property type="project" value="InterPro"/>
</dbReference>
<comment type="similarity">
    <text evidence="1">Belongs to the methyltransferase superfamily.</text>
</comment>
<evidence type="ECO:0000256" key="1">
    <source>
        <dbReference type="ARBA" id="ARBA00008361"/>
    </source>
</evidence>
<evidence type="ECO:0000256" key="2">
    <source>
        <dbReference type="ARBA" id="ARBA00022603"/>
    </source>
</evidence>
<dbReference type="Pfam" id="PF08241">
    <property type="entry name" value="Methyltransf_11"/>
    <property type="match status" value="1"/>
</dbReference>
<name>A0A8J4Q8U0_9MYCE</name>
<protein>
    <recommendedName>
        <fullName evidence="4">Methyltransferase type 11 domain-containing protein</fullName>
    </recommendedName>
</protein>
<comment type="caution">
    <text evidence="5">The sequence shown here is derived from an EMBL/GenBank/DDBJ whole genome shotgun (WGS) entry which is preliminary data.</text>
</comment>
<keyword evidence="2" id="KW-0489">Methyltransferase</keyword>
<gene>
    <name evidence="5" type="ORF">CYY_001722</name>
</gene>
<accession>A0A8J4Q8U0</accession>
<dbReference type="Gene3D" id="3.40.50.150">
    <property type="entry name" value="Vaccinia Virus protein VP39"/>
    <property type="match status" value="1"/>
</dbReference>
<dbReference type="InterPro" id="IPR051052">
    <property type="entry name" value="Diverse_substrate_MTase"/>
</dbReference>
<dbReference type="GO" id="GO:0032259">
    <property type="term" value="P:methylation"/>
    <property type="evidence" value="ECO:0007669"/>
    <property type="project" value="UniProtKB-KW"/>
</dbReference>
<organism evidence="5 6">
    <name type="scientific">Polysphondylium violaceum</name>
    <dbReference type="NCBI Taxonomy" id="133409"/>
    <lineage>
        <taxon>Eukaryota</taxon>
        <taxon>Amoebozoa</taxon>
        <taxon>Evosea</taxon>
        <taxon>Eumycetozoa</taxon>
        <taxon>Dictyostelia</taxon>
        <taxon>Dictyosteliales</taxon>
        <taxon>Dictyosteliaceae</taxon>
        <taxon>Polysphondylium</taxon>
    </lineage>
</organism>
<dbReference type="InterPro" id="IPR029063">
    <property type="entry name" value="SAM-dependent_MTases_sf"/>
</dbReference>
<reference evidence="5" key="1">
    <citation type="submission" date="2020-01" db="EMBL/GenBank/DDBJ databases">
        <title>Development of genomics and gene disruption for Polysphondylium violaceum indicates a role for the polyketide synthase stlB in stalk morphogenesis.</title>
        <authorList>
            <person name="Narita B."/>
            <person name="Kawabe Y."/>
            <person name="Kin K."/>
            <person name="Saito T."/>
            <person name="Gibbs R."/>
            <person name="Kuspa A."/>
            <person name="Muzny D."/>
            <person name="Queller D."/>
            <person name="Richards S."/>
            <person name="Strassman J."/>
            <person name="Sucgang R."/>
            <person name="Worley K."/>
            <person name="Schaap P."/>
        </authorList>
    </citation>
    <scope>NUCLEOTIDE SEQUENCE</scope>
    <source>
        <strain evidence="5">QSvi11</strain>
    </source>
</reference>
<dbReference type="InterPro" id="IPR013216">
    <property type="entry name" value="Methyltransf_11"/>
</dbReference>